<reference evidence="7 8" key="1">
    <citation type="submission" date="2019-08" db="EMBL/GenBank/DDBJ databases">
        <title>Aureimonas fodiniaquatilis sp. nov., isolated from a coal mine wastewater.</title>
        <authorList>
            <person name="Kim W."/>
        </authorList>
    </citation>
    <scope>NUCLEOTIDE SEQUENCE [LARGE SCALE GENOMIC DNA]</scope>
    <source>
        <strain evidence="7 8">CAU 1482</strain>
    </source>
</reference>
<evidence type="ECO:0000313" key="7">
    <source>
        <dbReference type="EMBL" id="KAA0969003.1"/>
    </source>
</evidence>
<dbReference type="FunFam" id="3.40.50.300:FF:000016">
    <property type="entry name" value="Oligopeptide ABC transporter ATP-binding component"/>
    <property type="match status" value="1"/>
</dbReference>
<evidence type="ECO:0000256" key="3">
    <source>
        <dbReference type="ARBA" id="ARBA00022448"/>
    </source>
</evidence>
<organism evidence="7 8">
    <name type="scientific">Aureimonas fodinaquatilis</name>
    <dbReference type="NCBI Taxonomy" id="2565783"/>
    <lineage>
        <taxon>Bacteria</taxon>
        <taxon>Pseudomonadati</taxon>
        <taxon>Pseudomonadota</taxon>
        <taxon>Alphaproteobacteria</taxon>
        <taxon>Hyphomicrobiales</taxon>
        <taxon>Aurantimonadaceae</taxon>
        <taxon>Aureimonas</taxon>
    </lineage>
</organism>
<dbReference type="GO" id="GO:0015833">
    <property type="term" value="P:peptide transport"/>
    <property type="evidence" value="ECO:0007669"/>
    <property type="project" value="InterPro"/>
</dbReference>
<keyword evidence="8" id="KW-1185">Reference proteome</keyword>
<dbReference type="Pfam" id="PF08352">
    <property type="entry name" value="oligo_HPY"/>
    <property type="match status" value="2"/>
</dbReference>
<dbReference type="CDD" id="cd03257">
    <property type="entry name" value="ABC_NikE_OppD_transporters"/>
    <property type="match status" value="2"/>
</dbReference>
<dbReference type="InterPro" id="IPR003593">
    <property type="entry name" value="AAA+_ATPase"/>
</dbReference>
<dbReference type="PANTHER" id="PTHR43776:SF7">
    <property type="entry name" value="D,D-DIPEPTIDE TRANSPORT ATP-BINDING PROTEIN DDPF-RELATED"/>
    <property type="match status" value="1"/>
</dbReference>
<comment type="similarity">
    <text evidence="2">Belongs to the ABC transporter superfamily.</text>
</comment>
<dbReference type="GO" id="GO:0005886">
    <property type="term" value="C:plasma membrane"/>
    <property type="evidence" value="ECO:0007669"/>
    <property type="project" value="UniProtKB-SubCell"/>
</dbReference>
<evidence type="ECO:0000256" key="2">
    <source>
        <dbReference type="ARBA" id="ARBA00005417"/>
    </source>
</evidence>
<dbReference type="InterPro" id="IPR017871">
    <property type="entry name" value="ABC_transporter-like_CS"/>
</dbReference>
<dbReference type="PROSITE" id="PS00211">
    <property type="entry name" value="ABC_TRANSPORTER_1"/>
    <property type="match status" value="1"/>
</dbReference>
<accession>A0A5B0DRK7</accession>
<sequence length="618" mass="66997">MLRPPLLQVDDLSVEFRTEEGRLRAVDHLSFQVDAGKTLAIIGESGSGKSVTAMAIMGLLPPRAFLLNGRARFQDGAGPAVELAGPEARESAIAPLRGDRLAMIFQEPTAALSPMHTLGDQIGDVLRQHRGLSGAAARQVAIESLAEVGFRKPQEAVDSYAFQLSGGLAQRAMIAIAMICRPALIIADEPTTALDVTVQAEILNLLKKLQSDHGTAILLIAHDLGVVANMADDVVVMRYGEALESGPMRELFANPQHPYLKALMGSVPRLGMPRDERLKPLRDIASVDVPAAQPQHTDTQQDLIRICDVSKSFAARGGMFSQGGVVRALVDVSLTVRQGECLGLVGESGSGKTTLSRMIARQVLPDSGSVDMRGQNGFDNIALLAGADLKQFRRRVQYVFQNPYHALNPRQSVESILTEPLEIHGIGDKSSRRQRALELLEMVGLDRRHLNRFPAGFSGGQRQRIGIARALALEPDLILFDEPVSALDVSVQAQILNLLRDLRAALGLTYLFVSHNLAVVDYLADRIAVMANGLLVELAPREALFENAMHPYTKRLVASVPEPDPDRAMDLSLFSVMHRKGSGDWPAPYAPVAGQSGTMEEVSSGHFVRIYPQQTSTL</sequence>
<comment type="caution">
    <text evidence="7">The sequence shown here is derived from an EMBL/GenBank/DDBJ whole genome shotgun (WGS) entry which is preliminary data.</text>
</comment>
<dbReference type="InterPro" id="IPR013563">
    <property type="entry name" value="Oligopep_ABC_C"/>
</dbReference>
<feature type="domain" description="ABC transporter" evidence="6">
    <location>
        <begin position="304"/>
        <end position="557"/>
    </location>
</feature>
<dbReference type="EMBL" id="VTWH01000004">
    <property type="protein sequence ID" value="KAA0969003.1"/>
    <property type="molecule type" value="Genomic_DNA"/>
</dbReference>
<dbReference type="InterPro" id="IPR027417">
    <property type="entry name" value="P-loop_NTPase"/>
</dbReference>
<gene>
    <name evidence="7" type="ORF">FPY71_15740</name>
</gene>
<feature type="domain" description="ABC transporter" evidence="6">
    <location>
        <begin position="7"/>
        <end position="264"/>
    </location>
</feature>
<dbReference type="OrthoDB" id="9805488at2"/>
<evidence type="ECO:0000313" key="8">
    <source>
        <dbReference type="Proteomes" id="UP000324738"/>
    </source>
</evidence>
<dbReference type="GO" id="GO:0016887">
    <property type="term" value="F:ATP hydrolysis activity"/>
    <property type="evidence" value="ECO:0007669"/>
    <property type="project" value="InterPro"/>
</dbReference>
<evidence type="ECO:0000256" key="4">
    <source>
        <dbReference type="ARBA" id="ARBA00022741"/>
    </source>
</evidence>
<dbReference type="GO" id="GO:0005524">
    <property type="term" value="F:ATP binding"/>
    <property type="evidence" value="ECO:0007669"/>
    <property type="project" value="UniProtKB-KW"/>
</dbReference>
<protein>
    <submittedName>
        <fullName evidence="7">ABC transporter ATP-binding protein</fullName>
    </submittedName>
</protein>
<dbReference type="Proteomes" id="UP000324738">
    <property type="component" value="Unassembled WGS sequence"/>
</dbReference>
<dbReference type="NCBIfam" id="NF008453">
    <property type="entry name" value="PRK11308.1"/>
    <property type="match status" value="2"/>
</dbReference>
<keyword evidence="4" id="KW-0547">Nucleotide-binding</keyword>
<dbReference type="PANTHER" id="PTHR43776">
    <property type="entry name" value="TRANSPORT ATP-BINDING PROTEIN"/>
    <property type="match status" value="1"/>
</dbReference>
<name>A0A5B0DRK7_9HYPH</name>
<dbReference type="SUPFAM" id="SSF52540">
    <property type="entry name" value="P-loop containing nucleoside triphosphate hydrolases"/>
    <property type="match status" value="2"/>
</dbReference>
<evidence type="ECO:0000256" key="1">
    <source>
        <dbReference type="ARBA" id="ARBA00004417"/>
    </source>
</evidence>
<evidence type="ECO:0000259" key="6">
    <source>
        <dbReference type="PROSITE" id="PS50893"/>
    </source>
</evidence>
<evidence type="ECO:0000256" key="5">
    <source>
        <dbReference type="ARBA" id="ARBA00022840"/>
    </source>
</evidence>
<keyword evidence="5 7" id="KW-0067">ATP-binding</keyword>
<dbReference type="InterPro" id="IPR050319">
    <property type="entry name" value="ABC_transp_ATP-bind"/>
</dbReference>
<dbReference type="InterPro" id="IPR003439">
    <property type="entry name" value="ABC_transporter-like_ATP-bd"/>
</dbReference>
<dbReference type="RefSeq" id="WP_149301276.1">
    <property type="nucleotide sequence ID" value="NZ_VTWH01000004.1"/>
</dbReference>
<dbReference type="AlphaFoldDB" id="A0A5B0DRK7"/>
<dbReference type="Pfam" id="PF00005">
    <property type="entry name" value="ABC_tran"/>
    <property type="match status" value="2"/>
</dbReference>
<dbReference type="Gene3D" id="3.40.50.300">
    <property type="entry name" value="P-loop containing nucleotide triphosphate hydrolases"/>
    <property type="match status" value="2"/>
</dbReference>
<proteinExistence type="inferred from homology"/>
<dbReference type="GO" id="GO:0055085">
    <property type="term" value="P:transmembrane transport"/>
    <property type="evidence" value="ECO:0007669"/>
    <property type="project" value="UniProtKB-ARBA"/>
</dbReference>
<dbReference type="SMART" id="SM00382">
    <property type="entry name" value="AAA"/>
    <property type="match status" value="2"/>
</dbReference>
<comment type="subcellular location">
    <subcellularLocation>
        <location evidence="1">Cell inner membrane</location>
        <topology evidence="1">Peripheral membrane protein</topology>
    </subcellularLocation>
</comment>
<dbReference type="PROSITE" id="PS50893">
    <property type="entry name" value="ABC_TRANSPORTER_2"/>
    <property type="match status" value="2"/>
</dbReference>
<keyword evidence="3" id="KW-0813">Transport</keyword>